<reference evidence="3" key="1">
    <citation type="journal article" date="2019" name="Int. J. Syst. Evol. Microbiol.">
        <title>The Global Catalogue of Microorganisms (GCM) 10K type strain sequencing project: providing services to taxonomists for standard genome sequencing and annotation.</title>
        <authorList>
            <consortium name="The Broad Institute Genomics Platform"/>
            <consortium name="The Broad Institute Genome Sequencing Center for Infectious Disease"/>
            <person name="Wu L."/>
            <person name="Ma J."/>
        </authorList>
    </citation>
    <scope>NUCLEOTIDE SEQUENCE [LARGE SCALE GENOMIC DNA]</scope>
    <source>
        <strain evidence="3">KCTC 52237</strain>
    </source>
</reference>
<dbReference type="PROSITE" id="PS51257">
    <property type="entry name" value="PROKAR_LIPOPROTEIN"/>
    <property type="match status" value="1"/>
</dbReference>
<feature type="chain" id="PRO_5047538682" description="Lipoprotein" evidence="1">
    <location>
        <begin position="23"/>
        <end position="135"/>
    </location>
</feature>
<proteinExistence type="predicted"/>
<evidence type="ECO:0000313" key="2">
    <source>
        <dbReference type="EMBL" id="MFC3115240.1"/>
    </source>
</evidence>
<dbReference type="EMBL" id="JBHRTF010000003">
    <property type="protein sequence ID" value="MFC3115240.1"/>
    <property type="molecule type" value="Genomic_DNA"/>
</dbReference>
<evidence type="ECO:0000313" key="3">
    <source>
        <dbReference type="Proteomes" id="UP001595555"/>
    </source>
</evidence>
<protein>
    <recommendedName>
        <fullName evidence="4">Lipoprotein</fullName>
    </recommendedName>
</protein>
<evidence type="ECO:0008006" key="4">
    <source>
        <dbReference type="Google" id="ProtNLM"/>
    </source>
</evidence>
<comment type="caution">
    <text evidence="2">The sequence shown here is derived from an EMBL/GenBank/DDBJ whole genome shotgun (WGS) entry which is preliminary data.</text>
</comment>
<keyword evidence="3" id="KW-1185">Reference proteome</keyword>
<accession>A0ABV7FD64</accession>
<organism evidence="2 3">
    <name type="scientific">Cellvibrio fontiphilus</name>
    <dbReference type="NCBI Taxonomy" id="1815559"/>
    <lineage>
        <taxon>Bacteria</taxon>
        <taxon>Pseudomonadati</taxon>
        <taxon>Pseudomonadota</taxon>
        <taxon>Gammaproteobacteria</taxon>
        <taxon>Cellvibrionales</taxon>
        <taxon>Cellvibrionaceae</taxon>
        <taxon>Cellvibrio</taxon>
    </lineage>
</organism>
<gene>
    <name evidence="2" type="ORF">ACFODX_06700</name>
</gene>
<evidence type="ECO:0000256" key="1">
    <source>
        <dbReference type="SAM" id="SignalP"/>
    </source>
</evidence>
<feature type="signal peptide" evidence="1">
    <location>
        <begin position="1"/>
        <end position="22"/>
    </location>
</feature>
<sequence>MHYTVRLSKLLMLTMVTAVLGACVVTPKKVEQFDSSCMVTKKKIELSTEQLDLLEGVDCITHSCKAELTSVALMSAAITTASTIVSGSIALVGNTLYWAEAQGKCQNIQPEGQQQIPTEIDENYLITEEIINAKS</sequence>
<dbReference type="RefSeq" id="WP_378117357.1">
    <property type="nucleotide sequence ID" value="NZ_JBHRTF010000003.1"/>
</dbReference>
<name>A0ABV7FD64_9GAMM</name>
<dbReference type="Proteomes" id="UP001595555">
    <property type="component" value="Unassembled WGS sequence"/>
</dbReference>
<keyword evidence="1" id="KW-0732">Signal</keyword>